<dbReference type="InterPro" id="IPR010665">
    <property type="entry name" value="DUF1240"/>
</dbReference>
<dbReference type="STRING" id="291112.PAU_00783"/>
<dbReference type="AlphaFoldDB" id="B6VMI1"/>
<dbReference type="EMBL" id="FM162591">
    <property type="protein sequence ID" value="CAQ82875.1"/>
    <property type="molecule type" value="Genomic_DNA"/>
</dbReference>
<reference evidence="2" key="2">
    <citation type="submission" date="2008-05" db="EMBL/GenBank/DDBJ databases">
        <authorList>
            <person name="Crossman L.C."/>
        </authorList>
    </citation>
    <scope>NUCLEOTIDE SEQUENCE</scope>
    <source>
        <strain evidence="2">ATCC43949</strain>
    </source>
</reference>
<gene>
    <name evidence="2" type="ordered locus">PAU_00783</name>
    <name evidence="3" type="ORF">PA-RVA13-1232</name>
</gene>
<accession>C7BM56</accession>
<organism evidence="3">
    <name type="scientific">Photorhabdus asymbiotica subsp. asymbiotica (strain ATCC 43949 / 3105-77)</name>
    <name type="common">Xenorhabdus luminescens (strain 2)</name>
    <dbReference type="NCBI Taxonomy" id="553480"/>
    <lineage>
        <taxon>Bacteria</taxon>
        <taxon>Pseudomonadati</taxon>
        <taxon>Pseudomonadota</taxon>
        <taxon>Gammaproteobacteria</taxon>
        <taxon>Enterobacterales</taxon>
        <taxon>Morganellaceae</taxon>
        <taxon>Photorhabdus</taxon>
    </lineage>
</organism>
<sequence>MGNVNRLKVFVVAAAFMCVAVIAGLASINDYISFITRNEIITFSAKSAWFIWVSPLCMYFSLLLFKYLITKKQVVFNNKIGSVFGILAVIGFIFNLFFSFYVDFKLKDENYFTCAKSSWMAPNKYVKDISLCK</sequence>
<keyword evidence="1" id="KW-0812">Transmembrane</keyword>
<evidence type="ECO:0000313" key="4">
    <source>
        <dbReference type="Proteomes" id="UP000002747"/>
    </source>
</evidence>
<dbReference type="eggNOG" id="ENOG50335DU">
    <property type="taxonomic scope" value="Bacteria"/>
</dbReference>
<feature type="transmembrane region" description="Helical" evidence="1">
    <location>
        <begin position="48"/>
        <end position="69"/>
    </location>
</feature>
<dbReference type="EMBL" id="FM211055">
    <property type="protein sequence ID" value="CAR67361.1"/>
    <property type="molecule type" value="Genomic_DNA"/>
</dbReference>
<dbReference type="Proteomes" id="UP000002747">
    <property type="component" value="Chromosome"/>
</dbReference>
<reference evidence="2 4" key="4">
    <citation type="journal article" date="2009" name="BMC Genomics">
        <title>Comparative genomics of the emerging human pathogen Photorhabdus asymbiotica with the insect pathogen Photorhabdus luminescens.</title>
        <authorList>
            <person name="Wilkinson P."/>
            <person name="Waterfield N.R."/>
            <person name="Crossman L."/>
            <person name="Corton C."/>
            <person name="Sanchez-Contreras M."/>
            <person name="Vlisidou I."/>
            <person name="Barron A."/>
            <person name="Bignell A."/>
            <person name="Clark L."/>
            <person name="Ormond D."/>
            <person name="Mayho M."/>
            <person name="Bason N."/>
            <person name="Smith F."/>
            <person name="Simmonds M."/>
            <person name="Churcher C."/>
            <person name="Harris D."/>
            <person name="Thompson N.R."/>
            <person name="Quail M."/>
            <person name="Parkhill J."/>
            <person name="ffrench-Constant R.H."/>
        </authorList>
    </citation>
    <scope>NUCLEOTIDE SEQUENCE [LARGE SCALE GENOMIC DNA]</scope>
    <source>
        <strain evidence="4">ATCC 43949 / 3105-77</strain>
        <strain evidence="2">ATCC43949</strain>
    </source>
</reference>
<reference evidence="3" key="1">
    <citation type="journal article" date="2008" name="Proc. Natl. Acad. Sci. U.S.A.">
        <title>Rapid virulence annotation (RVA): identification of virulence factors using a bacterial genome library and multiple invertebrate hosts.</title>
        <authorList>
            <person name="Waterfield N.R."/>
            <person name="Sanchez-Contreras M."/>
            <person name="Eleftherianos I."/>
            <person name="Dowling A."/>
            <person name="Wilkinson P."/>
            <person name="Parkhill J."/>
            <person name="Thomson N."/>
            <person name="Reynolds S.E."/>
            <person name="Bode H.B."/>
            <person name="Dorus S."/>
            <person name="Ffrench-Constant R.H."/>
        </authorList>
    </citation>
    <scope>NUCLEOTIDE SEQUENCE</scope>
    <source>
        <strain evidence="3">ATCC 43949</strain>
    </source>
</reference>
<name>B6VMI1_PHOAA</name>
<evidence type="ECO:0000313" key="3">
    <source>
        <dbReference type="EMBL" id="CAR67361.1"/>
    </source>
</evidence>
<evidence type="ECO:0000256" key="1">
    <source>
        <dbReference type="SAM" id="Phobius"/>
    </source>
</evidence>
<proteinExistence type="predicted"/>
<feature type="transmembrane region" description="Helical" evidence="1">
    <location>
        <begin position="7"/>
        <end position="28"/>
    </location>
</feature>
<protein>
    <submittedName>
        <fullName evidence="3">Membrane protein</fullName>
    </submittedName>
</protein>
<keyword evidence="1" id="KW-1133">Transmembrane helix</keyword>
<feature type="transmembrane region" description="Helical" evidence="1">
    <location>
        <begin position="81"/>
        <end position="102"/>
    </location>
</feature>
<dbReference type="Pfam" id="PF06836">
    <property type="entry name" value="DUF1240"/>
    <property type="match status" value="1"/>
</dbReference>
<dbReference type="KEGG" id="pay:PAU_00783"/>
<reference evidence="3" key="3">
    <citation type="submission" date="2008-09" db="EMBL/GenBank/DDBJ databases">
        <authorList>
            <person name="Thomson N.R."/>
        </authorList>
    </citation>
    <scope>NUCLEOTIDE SEQUENCE</scope>
    <source>
        <strain evidence="3">ATCC 43949</strain>
    </source>
</reference>
<keyword evidence="1" id="KW-0472">Membrane</keyword>
<accession>B6VMI1</accession>
<evidence type="ECO:0000313" key="2">
    <source>
        <dbReference type="EMBL" id="CAQ82875.1"/>
    </source>
</evidence>